<protein>
    <recommendedName>
        <fullName evidence="3">Heterokaryon incompatibility domain-containing protein</fullName>
    </recommendedName>
</protein>
<keyword evidence="2" id="KW-1185">Reference proteome</keyword>
<dbReference type="HOGENOM" id="CLU_1050395_0_0_1"/>
<dbReference type="PANTHER" id="PTHR39596">
    <property type="match status" value="1"/>
</dbReference>
<accession>A0A0C9TX20</accession>
<dbReference type="PANTHER" id="PTHR39596:SF2">
    <property type="entry name" value="HET DOMAIN PROTEIN (AFU_ORTHOLOGUE AFUA_1G17550)-RELATED"/>
    <property type="match status" value="1"/>
</dbReference>
<dbReference type="Proteomes" id="UP000054279">
    <property type="component" value="Unassembled WGS sequence"/>
</dbReference>
<dbReference type="OrthoDB" id="2426273at2759"/>
<dbReference type="EMBL" id="KN837194">
    <property type="protein sequence ID" value="KIJ34943.1"/>
    <property type="molecule type" value="Genomic_DNA"/>
</dbReference>
<dbReference type="AlphaFoldDB" id="A0A0C9TX20"/>
<evidence type="ECO:0000313" key="1">
    <source>
        <dbReference type="EMBL" id="KIJ34943.1"/>
    </source>
</evidence>
<proteinExistence type="predicted"/>
<evidence type="ECO:0000313" key="2">
    <source>
        <dbReference type="Proteomes" id="UP000054279"/>
    </source>
</evidence>
<organism evidence="1 2">
    <name type="scientific">Sphaerobolus stellatus (strain SS14)</name>
    <dbReference type="NCBI Taxonomy" id="990650"/>
    <lineage>
        <taxon>Eukaryota</taxon>
        <taxon>Fungi</taxon>
        <taxon>Dikarya</taxon>
        <taxon>Basidiomycota</taxon>
        <taxon>Agaricomycotina</taxon>
        <taxon>Agaricomycetes</taxon>
        <taxon>Phallomycetidae</taxon>
        <taxon>Geastrales</taxon>
        <taxon>Sphaerobolaceae</taxon>
        <taxon>Sphaerobolus</taxon>
    </lineage>
</organism>
<name>A0A0C9TX20_SPHS4</name>
<sequence>MTLLQGLTVLRTLDNSLPRCQLERLQDYIIKVFAYYPQAVGKRFIAFWIDTLCIPVAYHLKEYRKLAITMLGETFSKSTATLVLDRELCSIQATRVSNLELCIRIMCGSWMKRLWTLQEAVFTLEKITDNSRLCFQTSDCAVKWDLTLAKFVCLVPGLHQNLEFWSKHDGSIGIPDRKSEITGDTAEVFMGTRIPSLKYLKGASFGGPFFKPATTVQNRLTSKQEDEPICLVSLLQLPIADILKDQTVSEHMSLFFCHLREIPRQ</sequence>
<evidence type="ECO:0008006" key="3">
    <source>
        <dbReference type="Google" id="ProtNLM"/>
    </source>
</evidence>
<reference evidence="1 2" key="1">
    <citation type="submission" date="2014-06" db="EMBL/GenBank/DDBJ databases">
        <title>Evolutionary Origins and Diversification of the Mycorrhizal Mutualists.</title>
        <authorList>
            <consortium name="DOE Joint Genome Institute"/>
            <consortium name="Mycorrhizal Genomics Consortium"/>
            <person name="Kohler A."/>
            <person name="Kuo A."/>
            <person name="Nagy L.G."/>
            <person name="Floudas D."/>
            <person name="Copeland A."/>
            <person name="Barry K.W."/>
            <person name="Cichocki N."/>
            <person name="Veneault-Fourrey C."/>
            <person name="LaButti K."/>
            <person name="Lindquist E.A."/>
            <person name="Lipzen A."/>
            <person name="Lundell T."/>
            <person name="Morin E."/>
            <person name="Murat C."/>
            <person name="Riley R."/>
            <person name="Ohm R."/>
            <person name="Sun H."/>
            <person name="Tunlid A."/>
            <person name="Henrissat B."/>
            <person name="Grigoriev I.V."/>
            <person name="Hibbett D.S."/>
            <person name="Martin F."/>
        </authorList>
    </citation>
    <scope>NUCLEOTIDE SEQUENCE [LARGE SCALE GENOMIC DNA]</scope>
    <source>
        <strain evidence="1 2">SS14</strain>
    </source>
</reference>
<gene>
    <name evidence="1" type="ORF">M422DRAFT_181525</name>
</gene>